<dbReference type="PANTHER" id="PTHR30160">
    <property type="entry name" value="TETRAACYLDISACCHARIDE 4'-KINASE-RELATED"/>
    <property type="match status" value="1"/>
</dbReference>
<dbReference type="AlphaFoldDB" id="E5B4J7"/>
<protein>
    <submittedName>
        <fullName evidence="3">Putative glycosyl transferase</fullName>
        <ecNumber evidence="3">2.4.1.56</ecNumber>
    </submittedName>
</protein>
<dbReference type="GO" id="GO:0005829">
    <property type="term" value="C:cytosol"/>
    <property type="evidence" value="ECO:0007669"/>
    <property type="project" value="TreeGrafter"/>
</dbReference>
<dbReference type="GO" id="GO:0008917">
    <property type="term" value="F:lipopolysaccharide N-acetylglucosaminyltransferase activity"/>
    <property type="evidence" value="ECO:0007669"/>
    <property type="project" value="UniProtKB-EC"/>
</dbReference>
<evidence type="ECO:0000256" key="2">
    <source>
        <dbReference type="ARBA" id="ARBA00022679"/>
    </source>
</evidence>
<reference evidence="3" key="1">
    <citation type="journal article" date="2011" name="J. Bacteriol.">
        <title>Genome Sequence of an Erwinia amylovora Strain with Pathogenicity Restricted to Rubus Plants.</title>
        <authorList>
            <person name="Powney R."/>
            <person name="Smits T.H."/>
            <person name="Sawbridge T."/>
            <person name="Frey B."/>
            <person name="Blom J."/>
            <person name="Frey J.E."/>
            <person name="Plummer K.M."/>
            <person name="Beer S.V."/>
            <person name="Luck J."/>
            <person name="Duffy B."/>
            <person name="Rodoni B."/>
        </authorList>
    </citation>
    <scope>NUCLEOTIDE SEQUENCE</scope>
    <source>
        <strain evidence="3">ATCC BAA-2158</strain>
    </source>
</reference>
<keyword evidence="1 3" id="KW-0328">Glycosyltransferase</keyword>
<dbReference type="SUPFAM" id="SSF53756">
    <property type="entry name" value="UDP-Glycosyltransferase/glycogen phosphorylase"/>
    <property type="match status" value="1"/>
</dbReference>
<dbReference type="GO" id="GO:0008713">
    <property type="term" value="F:ADP-heptose-lipopolysaccharide heptosyltransferase activity"/>
    <property type="evidence" value="ECO:0007669"/>
    <property type="project" value="TreeGrafter"/>
</dbReference>
<dbReference type="InterPro" id="IPR002201">
    <property type="entry name" value="Glyco_trans_9"/>
</dbReference>
<name>E5B4J7_ERWAM</name>
<accession>E5B4J7</accession>
<dbReference type="EMBL" id="FR719190">
    <property type="protein sequence ID" value="CBX80400.1"/>
    <property type="molecule type" value="Genomic_DNA"/>
</dbReference>
<gene>
    <name evidence="3" type="ORF">EAIL5_1580</name>
</gene>
<organism evidence="3">
    <name type="scientific">Erwinia amylovora ATCC BAA-2158</name>
    <dbReference type="NCBI Taxonomy" id="889211"/>
    <lineage>
        <taxon>Bacteria</taxon>
        <taxon>Pseudomonadati</taxon>
        <taxon>Pseudomonadota</taxon>
        <taxon>Gammaproteobacteria</taxon>
        <taxon>Enterobacterales</taxon>
        <taxon>Erwiniaceae</taxon>
        <taxon>Erwinia</taxon>
    </lineage>
</organism>
<evidence type="ECO:0000256" key="1">
    <source>
        <dbReference type="ARBA" id="ARBA00022676"/>
    </source>
</evidence>
<sequence length="372" mass="42177">MLESDLKLMRKIHIFKNVARSKGKNFAIKLARLSMTKSFHKTKLRASDRVALFLMPTKGIGDGIIFTGLFKTMNDSGYKVYVLSRKDNSFFYRKNTDISGVIDYDLNSGVTRQDIVDQVGFNDFDILIEMYGDTAPVVHRVNAMAAINARHRLGFNGDGILRACMDHVLEYSELDKHLSHRGTYLMHYLSINGNLPGYQIHLSEIDRQLASGLLNKFEKNFIIAFNPFASSVRRSLSDKQIRLVINTLAEFEDVVTIVIGEKQKIQALNILENDRLIINRIESFHGACAIIELSDMVVTSETSFVHVSNAFRKRMLCLYGSEHMEEFDNNINFGPNYAGATQIFHPNRDAVADIDPQIIISTLRSMVAELKQ</sequence>
<dbReference type="GO" id="GO:0009244">
    <property type="term" value="P:lipopolysaccharide core region biosynthetic process"/>
    <property type="evidence" value="ECO:0007669"/>
    <property type="project" value="TreeGrafter"/>
</dbReference>
<keyword evidence="2 3" id="KW-0808">Transferase</keyword>
<dbReference type="EC" id="2.4.1.56" evidence="3"/>
<proteinExistence type="predicted"/>
<dbReference type="Gene3D" id="3.40.50.2000">
    <property type="entry name" value="Glycogen Phosphorylase B"/>
    <property type="match status" value="2"/>
</dbReference>
<evidence type="ECO:0000313" key="3">
    <source>
        <dbReference type="EMBL" id="CBX80400.1"/>
    </source>
</evidence>
<dbReference type="InterPro" id="IPR051199">
    <property type="entry name" value="LPS_LOS_Heptosyltrfase"/>
</dbReference>
<dbReference type="Pfam" id="PF01075">
    <property type="entry name" value="Glyco_transf_9"/>
    <property type="match status" value="1"/>
</dbReference>
<dbReference type="CAZy" id="GT9">
    <property type="family name" value="Glycosyltransferase Family 9"/>
</dbReference>